<dbReference type="PANTHER" id="PTHR36434">
    <property type="entry name" value="MEMBRANE PROTEASE YUGP-RELATED"/>
    <property type="match status" value="1"/>
</dbReference>
<feature type="transmembrane region" description="Helical" evidence="1">
    <location>
        <begin position="205"/>
        <end position="227"/>
    </location>
</feature>
<evidence type="ECO:0000313" key="3">
    <source>
        <dbReference type="Proteomes" id="UP001637994"/>
    </source>
</evidence>
<feature type="transmembrane region" description="Helical" evidence="1">
    <location>
        <begin position="12"/>
        <end position="29"/>
    </location>
</feature>
<name>A0ABW9MC60_9FIRM</name>
<dbReference type="Pfam" id="PF04298">
    <property type="entry name" value="Zn_peptidase_2"/>
    <property type="match status" value="1"/>
</dbReference>
<sequence length="233" mass="25779">MYPYGFYFDKTMILVFIGFVISMLAQANIQSKYRKYEKIKSKRGITGARAAQMVLDYNNYNDITIKRVRGSLSDYFNPVTKEVALSDGSFTDSSIASLAVSLHEIGHVIQYKEGYLPLQIKSFIVPAVNLGSRLSMPVLIGGLILSMPKLVSIGLVLFSLTLIFQLVTLPVEFNASKRALAVLERANILEASEIPGAKEMLGAAALTYVAATITTALQFLRLILLFGNNRRRD</sequence>
<dbReference type="RefSeq" id="WP_410035142.1">
    <property type="nucleotide sequence ID" value="NZ_JBGMEF010000007.1"/>
</dbReference>
<keyword evidence="1" id="KW-1133">Transmembrane helix</keyword>
<keyword evidence="1" id="KW-0472">Membrane</keyword>
<feature type="transmembrane region" description="Helical" evidence="1">
    <location>
        <begin position="138"/>
        <end position="164"/>
    </location>
</feature>
<evidence type="ECO:0000313" key="2">
    <source>
        <dbReference type="EMBL" id="MFO3666463.1"/>
    </source>
</evidence>
<organism evidence="2 3">
    <name type="scientific">Anaerococcus kampingae</name>
    <dbReference type="NCBI Taxonomy" id="3115614"/>
    <lineage>
        <taxon>Bacteria</taxon>
        <taxon>Bacillati</taxon>
        <taxon>Bacillota</taxon>
        <taxon>Tissierellia</taxon>
        <taxon>Tissierellales</taxon>
        <taxon>Peptoniphilaceae</taxon>
        <taxon>Anaerococcus</taxon>
    </lineage>
</organism>
<dbReference type="EMBL" id="JBGMEF010000007">
    <property type="protein sequence ID" value="MFO3666463.1"/>
    <property type="molecule type" value="Genomic_DNA"/>
</dbReference>
<protein>
    <submittedName>
        <fullName evidence="2">Zinc metallopeptidase</fullName>
    </submittedName>
</protein>
<dbReference type="InterPro" id="IPR007395">
    <property type="entry name" value="Zn_peptidase_2"/>
</dbReference>
<proteinExistence type="predicted"/>
<comment type="caution">
    <text evidence="2">The sequence shown here is derived from an EMBL/GenBank/DDBJ whole genome shotgun (WGS) entry which is preliminary data.</text>
</comment>
<accession>A0ABW9MC60</accession>
<gene>
    <name evidence="2" type="ORF">ACCQ42_01560</name>
</gene>
<dbReference type="Proteomes" id="UP001637994">
    <property type="component" value="Unassembled WGS sequence"/>
</dbReference>
<evidence type="ECO:0000256" key="1">
    <source>
        <dbReference type="SAM" id="Phobius"/>
    </source>
</evidence>
<keyword evidence="1" id="KW-0812">Transmembrane</keyword>
<keyword evidence="3" id="KW-1185">Reference proteome</keyword>
<dbReference type="PANTHER" id="PTHR36434:SF1">
    <property type="entry name" value="MEMBRANE PROTEASE YUGP-RELATED"/>
    <property type="match status" value="1"/>
</dbReference>
<reference evidence="2 3" key="1">
    <citation type="journal article" date="2025" name="Anaerobe">
        <title>Description of Anaerococcus kampingiae sp. nov., Anaerococcus groningensis sp. nov., Anaerococcus martiniensis sp. nov., and Anaerococcus cruorum sp. nov., isolated from human clinical specimens.</title>
        <authorList>
            <person name="Boiten K.E."/>
            <person name="Meijer J."/>
            <person name="van Wezel E.M."/>
            <person name="Veloo A.C.M."/>
        </authorList>
    </citation>
    <scope>NUCLEOTIDE SEQUENCE [LARGE SCALE GENOMIC DNA]</scope>
    <source>
        <strain evidence="2 3">ENR0874</strain>
    </source>
</reference>